<feature type="domain" description="Cytidyltransferase-like" evidence="11">
    <location>
        <begin position="23"/>
        <end position="161"/>
    </location>
</feature>
<dbReference type="EC" id="2.7.7.3" evidence="9"/>
<dbReference type="InterPro" id="IPR001980">
    <property type="entry name" value="PPAT"/>
</dbReference>
<keyword evidence="5 9" id="KW-0067">ATP-binding</keyword>
<dbReference type="NCBIfam" id="TIGR01510">
    <property type="entry name" value="coaD_prev_kdtB"/>
    <property type="match status" value="1"/>
</dbReference>
<protein>
    <recommendedName>
        <fullName evidence="9">Phosphopantetheine adenylyltransferase</fullName>
        <ecNumber evidence="9">2.7.7.3</ecNumber>
    </recommendedName>
    <alternativeName>
        <fullName evidence="9">Dephospho-CoA pyrophosphorylase</fullName>
    </alternativeName>
    <alternativeName>
        <fullName evidence="9">Pantetheine-phosphate adenylyltransferase</fullName>
        <shortName evidence="9">PPAT</shortName>
    </alternativeName>
</protein>
<sequence length="203" mass="22488">MSSAVTRPERVGPERVGPERVGVYPGTFDPITRGHIDIIRRASKTVDRLVVAVARNAGKGPLFSLDERVEMVQDEIADILVKNSEDGFHGAIDVKPFGSLLMHFAESQGASVIIRGLRAVSDFEYEFQMAGMNARLNPRIETLFLMASDRHQFISSRFVKEIGRLGGAITEFVTPRVAERVMNRFDRDPSQVGQAKQTGPFAD</sequence>
<dbReference type="GO" id="GO:0005524">
    <property type="term" value="F:ATP binding"/>
    <property type="evidence" value="ECO:0007669"/>
    <property type="project" value="UniProtKB-KW"/>
</dbReference>
<dbReference type="RefSeq" id="WP_189988717.1">
    <property type="nucleotide sequence ID" value="NZ_BMZS01000004.1"/>
</dbReference>
<keyword evidence="3 9" id="KW-0548">Nucleotidyltransferase</keyword>
<dbReference type="PANTHER" id="PTHR21342">
    <property type="entry name" value="PHOSPHOPANTETHEINE ADENYLYLTRANSFERASE"/>
    <property type="match status" value="1"/>
</dbReference>
<evidence type="ECO:0000313" key="12">
    <source>
        <dbReference type="EMBL" id="GHD48102.1"/>
    </source>
</evidence>
<dbReference type="PANTHER" id="PTHR21342:SF1">
    <property type="entry name" value="PHOSPHOPANTETHEINE ADENYLYLTRANSFERASE"/>
    <property type="match status" value="1"/>
</dbReference>
<gene>
    <name evidence="9 12" type="primary">coaD</name>
    <name evidence="12" type="ORF">GCM10017083_18800</name>
</gene>
<evidence type="ECO:0000256" key="10">
    <source>
        <dbReference type="SAM" id="MobiDB-lite"/>
    </source>
</evidence>
<dbReference type="GO" id="GO:0005737">
    <property type="term" value="C:cytoplasm"/>
    <property type="evidence" value="ECO:0007669"/>
    <property type="project" value="UniProtKB-SubCell"/>
</dbReference>
<evidence type="ECO:0000259" key="11">
    <source>
        <dbReference type="Pfam" id="PF01467"/>
    </source>
</evidence>
<evidence type="ECO:0000256" key="3">
    <source>
        <dbReference type="ARBA" id="ARBA00022695"/>
    </source>
</evidence>
<proteinExistence type="inferred from homology"/>
<dbReference type="SUPFAM" id="SSF52374">
    <property type="entry name" value="Nucleotidylyl transferase"/>
    <property type="match status" value="1"/>
</dbReference>
<dbReference type="EMBL" id="BMZS01000004">
    <property type="protein sequence ID" value="GHD48102.1"/>
    <property type="molecule type" value="Genomic_DNA"/>
</dbReference>
<dbReference type="HAMAP" id="MF_00151">
    <property type="entry name" value="PPAT_bact"/>
    <property type="match status" value="1"/>
</dbReference>
<comment type="subunit">
    <text evidence="9">Homohexamer.</text>
</comment>
<evidence type="ECO:0000256" key="1">
    <source>
        <dbReference type="ARBA" id="ARBA00022490"/>
    </source>
</evidence>
<keyword evidence="1 9" id="KW-0963">Cytoplasm</keyword>
<evidence type="ECO:0000256" key="8">
    <source>
        <dbReference type="ARBA" id="ARBA00029346"/>
    </source>
</evidence>
<comment type="pathway">
    <text evidence="9">Cofactor biosynthesis; coenzyme A biosynthesis; CoA from (R)-pantothenate: step 4/5.</text>
</comment>
<feature type="binding site" evidence="9">
    <location>
        <begin position="151"/>
        <end position="157"/>
    </location>
    <ligand>
        <name>ATP</name>
        <dbReference type="ChEBI" id="CHEBI:30616"/>
    </ligand>
</feature>
<feature type="binding site" evidence="9">
    <location>
        <begin position="27"/>
        <end position="28"/>
    </location>
    <ligand>
        <name>ATP</name>
        <dbReference type="ChEBI" id="CHEBI:30616"/>
    </ligand>
</feature>
<reference evidence="12" key="1">
    <citation type="journal article" date="2014" name="Int. J. Syst. Evol. Microbiol.">
        <title>Complete genome sequence of Corynebacterium casei LMG S-19264T (=DSM 44701T), isolated from a smear-ripened cheese.</title>
        <authorList>
            <consortium name="US DOE Joint Genome Institute (JGI-PGF)"/>
            <person name="Walter F."/>
            <person name="Albersmeier A."/>
            <person name="Kalinowski J."/>
            <person name="Ruckert C."/>
        </authorList>
    </citation>
    <scope>NUCLEOTIDE SEQUENCE</scope>
    <source>
        <strain evidence="12">KCTC 42651</strain>
    </source>
</reference>
<dbReference type="NCBIfam" id="TIGR00125">
    <property type="entry name" value="cyt_tran_rel"/>
    <property type="match status" value="1"/>
</dbReference>
<comment type="subcellular location">
    <subcellularLocation>
        <location evidence="9">Cytoplasm</location>
    </subcellularLocation>
</comment>
<dbReference type="InterPro" id="IPR004821">
    <property type="entry name" value="Cyt_trans-like"/>
</dbReference>
<dbReference type="GO" id="GO:0004595">
    <property type="term" value="F:pantetheine-phosphate adenylyltransferase activity"/>
    <property type="evidence" value="ECO:0007669"/>
    <property type="project" value="UniProtKB-UniRule"/>
</dbReference>
<dbReference type="AlphaFoldDB" id="A0A919CPM1"/>
<comment type="caution">
    <text evidence="12">The sequence shown here is derived from an EMBL/GenBank/DDBJ whole genome shotgun (WGS) entry which is preliminary data.</text>
</comment>
<organism evidence="12 13">
    <name type="scientific">Thalassobaculum fulvum</name>
    <dbReference type="NCBI Taxonomy" id="1633335"/>
    <lineage>
        <taxon>Bacteria</taxon>
        <taxon>Pseudomonadati</taxon>
        <taxon>Pseudomonadota</taxon>
        <taxon>Alphaproteobacteria</taxon>
        <taxon>Rhodospirillales</taxon>
        <taxon>Thalassobaculaceae</taxon>
        <taxon>Thalassobaculum</taxon>
    </lineage>
</organism>
<evidence type="ECO:0000313" key="13">
    <source>
        <dbReference type="Proteomes" id="UP000630353"/>
    </source>
</evidence>
<feature type="binding site" evidence="9">
    <location>
        <position position="101"/>
    </location>
    <ligand>
        <name>substrate</name>
    </ligand>
</feature>
<feature type="binding site" evidence="9">
    <location>
        <position position="59"/>
    </location>
    <ligand>
        <name>substrate</name>
    </ligand>
</feature>
<feature type="region of interest" description="Disordered" evidence="10">
    <location>
        <begin position="184"/>
        <end position="203"/>
    </location>
</feature>
<feature type="binding site" evidence="9">
    <location>
        <position position="126"/>
    </location>
    <ligand>
        <name>ATP</name>
        <dbReference type="ChEBI" id="CHEBI:30616"/>
    </ligand>
</feature>
<dbReference type="Pfam" id="PF01467">
    <property type="entry name" value="CTP_transf_like"/>
    <property type="match status" value="1"/>
</dbReference>
<feature type="binding site" evidence="9">
    <location>
        <begin position="116"/>
        <end position="118"/>
    </location>
    <ligand>
        <name>ATP</name>
        <dbReference type="ChEBI" id="CHEBI:30616"/>
    </ligand>
</feature>
<feature type="binding site" evidence="9">
    <location>
        <position position="115"/>
    </location>
    <ligand>
        <name>substrate</name>
    </ligand>
</feature>
<keyword evidence="4 9" id="KW-0547">Nucleotide-binding</keyword>
<feature type="binding site" evidence="9">
    <location>
        <position position="27"/>
    </location>
    <ligand>
        <name>substrate</name>
    </ligand>
</feature>
<evidence type="ECO:0000256" key="7">
    <source>
        <dbReference type="ARBA" id="ARBA00022993"/>
    </source>
</evidence>
<evidence type="ECO:0000256" key="6">
    <source>
        <dbReference type="ARBA" id="ARBA00022842"/>
    </source>
</evidence>
<keyword evidence="6 9" id="KW-0460">Magnesium</keyword>
<dbReference type="InterPro" id="IPR014729">
    <property type="entry name" value="Rossmann-like_a/b/a_fold"/>
</dbReference>
<keyword evidence="7 9" id="KW-0173">Coenzyme A biosynthesis</keyword>
<evidence type="ECO:0000256" key="4">
    <source>
        <dbReference type="ARBA" id="ARBA00022741"/>
    </source>
</evidence>
<name>A0A919CPM1_9PROT</name>
<feature type="binding site" evidence="9">
    <location>
        <position position="35"/>
    </location>
    <ligand>
        <name>ATP</name>
        <dbReference type="ChEBI" id="CHEBI:30616"/>
    </ligand>
</feature>
<accession>A0A919CPM1</accession>
<dbReference type="PRINTS" id="PR01020">
    <property type="entry name" value="LPSBIOSNTHSS"/>
</dbReference>
<keyword evidence="2 9" id="KW-0808">Transferase</keyword>
<dbReference type="Gene3D" id="3.40.50.620">
    <property type="entry name" value="HUPs"/>
    <property type="match status" value="1"/>
</dbReference>
<feature type="site" description="Transition state stabilizer" evidence="9">
    <location>
        <position position="35"/>
    </location>
</feature>
<dbReference type="CDD" id="cd02163">
    <property type="entry name" value="PPAT"/>
    <property type="match status" value="1"/>
</dbReference>
<dbReference type="Proteomes" id="UP000630353">
    <property type="component" value="Unassembled WGS sequence"/>
</dbReference>
<comment type="similarity">
    <text evidence="9">Belongs to the bacterial CoaD family.</text>
</comment>
<reference evidence="12" key="2">
    <citation type="submission" date="2020-09" db="EMBL/GenBank/DDBJ databases">
        <authorList>
            <person name="Sun Q."/>
            <person name="Kim S."/>
        </authorList>
    </citation>
    <scope>NUCLEOTIDE SEQUENCE</scope>
    <source>
        <strain evidence="12">KCTC 42651</strain>
    </source>
</reference>
<keyword evidence="13" id="KW-1185">Reference proteome</keyword>
<comment type="function">
    <text evidence="9">Reversibly transfers an adenylyl group from ATP to 4'-phosphopantetheine, yielding dephospho-CoA (dPCoA) and pyrophosphate.</text>
</comment>
<evidence type="ECO:0000256" key="9">
    <source>
        <dbReference type="HAMAP-Rule" id="MF_00151"/>
    </source>
</evidence>
<dbReference type="GO" id="GO:0015937">
    <property type="term" value="P:coenzyme A biosynthetic process"/>
    <property type="evidence" value="ECO:0007669"/>
    <property type="project" value="UniProtKB-UniRule"/>
</dbReference>
<comment type="cofactor">
    <cofactor evidence="9">
        <name>Mg(2+)</name>
        <dbReference type="ChEBI" id="CHEBI:18420"/>
    </cofactor>
</comment>
<evidence type="ECO:0000256" key="5">
    <source>
        <dbReference type="ARBA" id="ARBA00022840"/>
    </source>
</evidence>
<evidence type="ECO:0000256" key="2">
    <source>
        <dbReference type="ARBA" id="ARBA00022679"/>
    </source>
</evidence>
<comment type="catalytic activity">
    <reaction evidence="8 9">
        <text>(R)-4'-phosphopantetheine + ATP + H(+) = 3'-dephospho-CoA + diphosphate</text>
        <dbReference type="Rhea" id="RHEA:19801"/>
        <dbReference type="ChEBI" id="CHEBI:15378"/>
        <dbReference type="ChEBI" id="CHEBI:30616"/>
        <dbReference type="ChEBI" id="CHEBI:33019"/>
        <dbReference type="ChEBI" id="CHEBI:57328"/>
        <dbReference type="ChEBI" id="CHEBI:61723"/>
        <dbReference type="EC" id="2.7.7.3"/>
    </reaction>
</comment>